<evidence type="ECO:0000313" key="12">
    <source>
        <dbReference type="EMBL" id="ODV76743.1"/>
    </source>
</evidence>
<dbReference type="GO" id="GO:0005198">
    <property type="term" value="F:structural molecule activity"/>
    <property type="evidence" value="ECO:0007669"/>
    <property type="project" value="UniProtKB-UniRule"/>
</dbReference>
<dbReference type="GO" id="GO:0006890">
    <property type="term" value="P:retrograde vesicle-mediated transport, Golgi to endoplasmic reticulum"/>
    <property type="evidence" value="ECO:0007669"/>
    <property type="project" value="UniProtKB-UniRule"/>
</dbReference>
<dbReference type="PANTHER" id="PTHR10805">
    <property type="entry name" value="COATOMER SUBUNIT EPSILON"/>
    <property type="match status" value="1"/>
</dbReference>
<dbReference type="GO" id="GO:0006888">
    <property type="term" value="P:endoplasmic reticulum to Golgi vesicle-mediated transport"/>
    <property type="evidence" value="ECO:0007669"/>
    <property type="project" value="TreeGrafter"/>
</dbReference>
<dbReference type="InterPro" id="IPR011990">
    <property type="entry name" value="TPR-like_helical_dom_sf"/>
</dbReference>
<protein>
    <recommendedName>
        <fullName evidence="11">Coatomer subunit epsilon</fullName>
    </recommendedName>
</protein>
<dbReference type="Proteomes" id="UP000094285">
    <property type="component" value="Unassembled WGS sequence"/>
</dbReference>
<dbReference type="InterPro" id="IPR006822">
    <property type="entry name" value="Coatomer_esu"/>
</dbReference>
<keyword evidence="8 11" id="KW-0333">Golgi apparatus</keyword>
<dbReference type="AlphaFoldDB" id="A0A1E4SB65"/>
<comment type="subcellular location">
    <subcellularLocation>
        <location evidence="2">Cytoplasmic vesicle</location>
        <location evidence="2">COPI-coated vesicle membrane</location>
        <topology evidence="2">Peripheral membrane protein</topology>
        <orientation evidence="2">Cytoplasmic side</orientation>
    </subcellularLocation>
    <subcellularLocation>
        <location evidence="1">Golgi apparatus membrane</location>
        <topology evidence="1">Peripheral membrane protein</topology>
        <orientation evidence="1">Cytoplasmic side</orientation>
    </subcellularLocation>
</comment>
<dbReference type="RefSeq" id="XP_020061865.1">
    <property type="nucleotide sequence ID" value="XM_020210729.1"/>
</dbReference>
<dbReference type="GeneID" id="30984865"/>
<dbReference type="GO" id="GO:0006891">
    <property type="term" value="P:intra-Golgi vesicle-mediated transport"/>
    <property type="evidence" value="ECO:0007669"/>
    <property type="project" value="TreeGrafter"/>
</dbReference>
<evidence type="ECO:0000313" key="13">
    <source>
        <dbReference type="Proteomes" id="UP000094285"/>
    </source>
</evidence>
<dbReference type="Gene3D" id="1.25.40.10">
    <property type="entry name" value="Tetratricopeptide repeat domain"/>
    <property type="match status" value="1"/>
</dbReference>
<dbReference type="GO" id="GO:0000139">
    <property type="term" value="C:Golgi membrane"/>
    <property type="evidence" value="ECO:0007669"/>
    <property type="project" value="UniProtKB-SubCell"/>
</dbReference>
<sequence>MDAFSDSGELYNIRNQFFTNQHQKVKAYALSHFSPEHQLKVLEYQIRSTVALEQDASQLIEHGKSQFPDNEELFQLLSAWDDLKSFGTDDSTYFDDVKQAKFELQAVLTAIYLVKFHKDVDEAIKFLTAYTQTQGSRKYNELEVFLVLIQLHLSQGNFTAANKIFATFEQFPDSTRDSIIYQVLESWLLSIKGESDNISNAYYFYDELLSSDYNEDPQGKFKVLSVLFVLTIQLKHYPEAQELLDQIVELSPKPNADLIANKITYDYLTNHGANVPQLLAELKEVQSDHPVLIDLKEINAKFDEVVQKYKAAA</sequence>
<evidence type="ECO:0000256" key="1">
    <source>
        <dbReference type="ARBA" id="ARBA00004255"/>
    </source>
</evidence>
<reference evidence="13" key="1">
    <citation type="submission" date="2016-05" db="EMBL/GenBank/DDBJ databases">
        <title>Comparative genomics of biotechnologically important yeasts.</title>
        <authorList>
            <consortium name="DOE Joint Genome Institute"/>
            <person name="Riley R."/>
            <person name="Haridas S."/>
            <person name="Wolfe K.H."/>
            <person name="Lopes M.R."/>
            <person name="Hittinger C.T."/>
            <person name="Goker M."/>
            <person name="Salamov A."/>
            <person name="Wisecaver J."/>
            <person name="Long T.M."/>
            <person name="Aerts A.L."/>
            <person name="Barry K."/>
            <person name="Choi C."/>
            <person name="Clum A."/>
            <person name="Coughlan A.Y."/>
            <person name="Deshpande S."/>
            <person name="Douglass A.P."/>
            <person name="Hanson S.J."/>
            <person name="Klenk H.-P."/>
            <person name="Labutti K."/>
            <person name="Lapidus A."/>
            <person name="Lindquist E."/>
            <person name="Lipzen A."/>
            <person name="Meier-Kolthoff J.P."/>
            <person name="Ohm R.A."/>
            <person name="Otillar R.P."/>
            <person name="Pangilinan J."/>
            <person name="Peng Y."/>
            <person name="Rokas A."/>
            <person name="Rosa C.A."/>
            <person name="Scheuner C."/>
            <person name="Sibirny A.A."/>
            <person name="Slot J.C."/>
            <person name="Stielow J.B."/>
            <person name="Sun H."/>
            <person name="Kurtzman C.P."/>
            <person name="Blackwell M."/>
            <person name="Grigoriev I.V."/>
            <person name="Jeffries T.W."/>
        </authorList>
    </citation>
    <scope>NUCLEOTIDE SEQUENCE [LARGE SCALE GENOMIC DNA]</scope>
    <source>
        <strain evidence="13">NRRL Y-17324</strain>
    </source>
</reference>
<evidence type="ECO:0000256" key="3">
    <source>
        <dbReference type="ARBA" id="ARBA00008827"/>
    </source>
</evidence>
<dbReference type="Pfam" id="PF04733">
    <property type="entry name" value="Coatomer_E"/>
    <property type="match status" value="1"/>
</dbReference>
<dbReference type="GO" id="GO:0030126">
    <property type="term" value="C:COPI vesicle coat"/>
    <property type="evidence" value="ECO:0007669"/>
    <property type="project" value="TreeGrafter"/>
</dbReference>
<dbReference type="EMBL" id="KV453917">
    <property type="protein sequence ID" value="ODV76743.1"/>
    <property type="molecule type" value="Genomic_DNA"/>
</dbReference>
<keyword evidence="6 11" id="KW-0931">ER-Golgi transport</keyword>
<evidence type="ECO:0000256" key="2">
    <source>
        <dbReference type="ARBA" id="ARBA00004347"/>
    </source>
</evidence>
<proteinExistence type="inferred from homology"/>
<dbReference type="PIRSF" id="PIRSF016478">
    <property type="entry name" value="Coatomer_esu"/>
    <property type="match status" value="1"/>
</dbReference>
<dbReference type="PANTHER" id="PTHR10805:SF0">
    <property type="entry name" value="COATOMER SUBUNIT EPSILON"/>
    <property type="match status" value="1"/>
</dbReference>
<keyword evidence="9 11" id="KW-0472">Membrane</keyword>
<keyword evidence="7 11" id="KW-0653">Protein transport</keyword>
<keyword evidence="4 11" id="KW-0813">Transport</keyword>
<evidence type="ECO:0000256" key="11">
    <source>
        <dbReference type="PIRNR" id="PIRNR016478"/>
    </source>
</evidence>
<keyword evidence="10 11" id="KW-0968">Cytoplasmic vesicle</keyword>
<evidence type="ECO:0000256" key="6">
    <source>
        <dbReference type="ARBA" id="ARBA00022892"/>
    </source>
</evidence>
<dbReference type="STRING" id="984487.A0A1E4SB65"/>
<dbReference type="OrthoDB" id="310217at2759"/>
<comment type="function">
    <text evidence="11">The coatomer is a cytosolic protein complex that binds to dilysine motifs and reversibly associates with Golgi non-clathrin-coated vesicles, which further mediate biosynthetic protein transport from the ER, via the Golgi up to the trans Golgi network. The coatomer complex is required for budding from Golgi membranes, and is essential for the retrograde Golgi-to-ER transport of dilysine-tagged proteins.</text>
</comment>
<evidence type="ECO:0000256" key="10">
    <source>
        <dbReference type="ARBA" id="ARBA00023329"/>
    </source>
</evidence>
<evidence type="ECO:0000256" key="5">
    <source>
        <dbReference type="ARBA" id="ARBA00022490"/>
    </source>
</evidence>
<evidence type="ECO:0000256" key="9">
    <source>
        <dbReference type="ARBA" id="ARBA00023136"/>
    </source>
</evidence>
<comment type="similarity">
    <text evidence="3 11">Belongs to the COPE family.</text>
</comment>
<dbReference type="GO" id="GO:0015031">
    <property type="term" value="P:protein transport"/>
    <property type="evidence" value="ECO:0007669"/>
    <property type="project" value="UniProtKB-UniRule"/>
</dbReference>
<keyword evidence="13" id="KW-1185">Reference proteome</keyword>
<organism evidence="12 13">
    <name type="scientific">Suhomyces tanzawaensis NRRL Y-17324</name>
    <dbReference type="NCBI Taxonomy" id="984487"/>
    <lineage>
        <taxon>Eukaryota</taxon>
        <taxon>Fungi</taxon>
        <taxon>Dikarya</taxon>
        <taxon>Ascomycota</taxon>
        <taxon>Saccharomycotina</taxon>
        <taxon>Pichiomycetes</taxon>
        <taxon>Debaryomycetaceae</taxon>
        <taxon>Suhomyces</taxon>
    </lineage>
</organism>
<name>A0A1E4SB65_9ASCO</name>
<accession>A0A1E4SB65</accession>
<evidence type="ECO:0000256" key="4">
    <source>
        <dbReference type="ARBA" id="ARBA00022448"/>
    </source>
</evidence>
<keyword evidence="5 11" id="KW-0963">Cytoplasm</keyword>
<evidence type="ECO:0000256" key="8">
    <source>
        <dbReference type="ARBA" id="ARBA00023034"/>
    </source>
</evidence>
<gene>
    <name evidence="12" type="ORF">CANTADRAFT_57724</name>
</gene>
<evidence type="ECO:0000256" key="7">
    <source>
        <dbReference type="ARBA" id="ARBA00022927"/>
    </source>
</evidence>